<organism evidence="4 5">
    <name type="scientific">Dendryphion nanum</name>
    <dbReference type="NCBI Taxonomy" id="256645"/>
    <lineage>
        <taxon>Eukaryota</taxon>
        <taxon>Fungi</taxon>
        <taxon>Dikarya</taxon>
        <taxon>Ascomycota</taxon>
        <taxon>Pezizomycotina</taxon>
        <taxon>Dothideomycetes</taxon>
        <taxon>Pleosporomycetidae</taxon>
        <taxon>Pleosporales</taxon>
        <taxon>Torulaceae</taxon>
        <taxon>Dendryphion</taxon>
    </lineage>
</organism>
<accession>A0A9P9IBF8</accession>
<evidence type="ECO:0000259" key="3">
    <source>
        <dbReference type="PROSITE" id="PS50048"/>
    </source>
</evidence>
<keyword evidence="5" id="KW-1185">Reference proteome</keyword>
<feature type="compositionally biased region" description="Polar residues" evidence="2">
    <location>
        <begin position="80"/>
        <end position="92"/>
    </location>
</feature>
<evidence type="ECO:0000313" key="4">
    <source>
        <dbReference type="EMBL" id="KAH7115278.1"/>
    </source>
</evidence>
<dbReference type="OrthoDB" id="4314040at2759"/>
<dbReference type="SUPFAM" id="SSF57701">
    <property type="entry name" value="Zn2/Cys6 DNA-binding domain"/>
    <property type="match status" value="1"/>
</dbReference>
<dbReference type="PROSITE" id="PS50048">
    <property type="entry name" value="ZN2_CY6_FUNGAL_2"/>
    <property type="match status" value="1"/>
</dbReference>
<feature type="compositionally biased region" description="Low complexity" evidence="2">
    <location>
        <begin position="98"/>
        <end position="127"/>
    </location>
</feature>
<evidence type="ECO:0000256" key="2">
    <source>
        <dbReference type="SAM" id="MobiDB-lite"/>
    </source>
</evidence>
<keyword evidence="1" id="KW-0539">Nucleus</keyword>
<dbReference type="AlphaFoldDB" id="A0A9P9IBF8"/>
<dbReference type="SMART" id="SM00066">
    <property type="entry name" value="GAL4"/>
    <property type="match status" value="1"/>
</dbReference>
<dbReference type="GO" id="GO:0000981">
    <property type="term" value="F:DNA-binding transcription factor activity, RNA polymerase II-specific"/>
    <property type="evidence" value="ECO:0007669"/>
    <property type="project" value="InterPro"/>
</dbReference>
<feature type="region of interest" description="Disordered" evidence="2">
    <location>
        <begin position="33"/>
        <end position="67"/>
    </location>
</feature>
<dbReference type="InterPro" id="IPR053178">
    <property type="entry name" value="Osmoadaptation_assoc"/>
</dbReference>
<feature type="region of interest" description="Disordered" evidence="2">
    <location>
        <begin position="80"/>
        <end position="142"/>
    </location>
</feature>
<dbReference type="InterPro" id="IPR001138">
    <property type="entry name" value="Zn2Cys6_DnaBD"/>
</dbReference>
<dbReference type="EMBL" id="JAGMWT010000016">
    <property type="protein sequence ID" value="KAH7115278.1"/>
    <property type="molecule type" value="Genomic_DNA"/>
</dbReference>
<dbReference type="Proteomes" id="UP000700596">
    <property type="component" value="Unassembled WGS sequence"/>
</dbReference>
<comment type="caution">
    <text evidence="4">The sequence shown here is derived from an EMBL/GenBank/DDBJ whole genome shotgun (WGS) entry which is preliminary data.</text>
</comment>
<dbReference type="CDD" id="cd00067">
    <property type="entry name" value="GAL4"/>
    <property type="match status" value="1"/>
</dbReference>
<sequence length="596" mass="65824">MVGVPKSTGCVICRKRKIKCDETWPRCINCQKNGKDCPGPPRRHTFRPHDPRVVKSPPSSGEDEGRDSKIVAVGNKLLPINTTSHTNGSTTMKFRIHGPGCSRSSSSRPPKIPSPGSNSDSSSASPPQQTIRKIPSPVQHSISRFPSPTYSYDLARSLIKALNTGSDGHRMSAFGPFIRDVPARIGHNAALDAAVACLVHAHSAMIQNKGANEIASPVLYLRAIQRLQACLEDPAQGLSSNTLCASVLLGLVEALAGPRVGNQYLAHVGGAGRLMELQGPNLCRDRFAREILRFNRGGIIITSVYRRTPCFLTSPEWRDIAFDKTNLSQEDCLYTDLLHRMADFPAILREFKDLEQRKLSPGNLPDDILNVDIPFDLNEEALHFDVPFTFPPIDPSLDFFTSLYSPDPSCASSYADGQNDFLNKLQNYKDELCKLGVEFDARLSDGTAALEMPSMAENSPVHTALHFTNSRVTVAYNCYWALLILTNKVMMKLLPPYDPSIYALESECRTVAHNICKTWEHAWANRPIGAFHTGFSFVMAHEFCSSEVQAWIVDGMNALLHDQMVDVFRWDSKIISTMSERLAGDGPDLVIATAKK</sequence>
<name>A0A9P9IBF8_9PLEO</name>
<feature type="domain" description="Zn(2)-C6 fungal-type" evidence="3">
    <location>
        <begin position="9"/>
        <end position="37"/>
    </location>
</feature>
<evidence type="ECO:0000313" key="5">
    <source>
        <dbReference type="Proteomes" id="UP000700596"/>
    </source>
</evidence>
<dbReference type="GO" id="GO:0008270">
    <property type="term" value="F:zinc ion binding"/>
    <property type="evidence" value="ECO:0007669"/>
    <property type="project" value="InterPro"/>
</dbReference>
<dbReference type="PANTHER" id="PTHR38111">
    <property type="entry name" value="ZN(2)-C6 FUNGAL-TYPE DOMAIN-CONTAINING PROTEIN-RELATED"/>
    <property type="match status" value="1"/>
</dbReference>
<gene>
    <name evidence="4" type="ORF">B0J11DRAFT_128892</name>
</gene>
<dbReference type="InterPro" id="IPR036864">
    <property type="entry name" value="Zn2-C6_fun-type_DNA-bd_sf"/>
</dbReference>
<dbReference type="PROSITE" id="PS00463">
    <property type="entry name" value="ZN2_CY6_FUNGAL_1"/>
    <property type="match status" value="1"/>
</dbReference>
<dbReference type="Pfam" id="PF00172">
    <property type="entry name" value="Zn_clus"/>
    <property type="match status" value="1"/>
</dbReference>
<evidence type="ECO:0000256" key="1">
    <source>
        <dbReference type="ARBA" id="ARBA00023242"/>
    </source>
</evidence>
<reference evidence="4" key="1">
    <citation type="journal article" date="2021" name="Nat. Commun.">
        <title>Genetic determinants of endophytism in the Arabidopsis root mycobiome.</title>
        <authorList>
            <person name="Mesny F."/>
            <person name="Miyauchi S."/>
            <person name="Thiergart T."/>
            <person name="Pickel B."/>
            <person name="Atanasova L."/>
            <person name="Karlsson M."/>
            <person name="Huettel B."/>
            <person name="Barry K.W."/>
            <person name="Haridas S."/>
            <person name="Chen C."/>
            <person name="Bauer D."/>
            <person name="Andreopoulos W."/>
            <person name="Pangilinan J."/>
            <person name="LaButti K."/>
            <person name="Riley R."/>
            <person name="Lipzen A."/>
            <person name="Clum A."/>
            <person name="Drula E."/>
            <person name="Henrissat B."/>
            <person name="Kohler A."/>
            <person name="Grigoriev I.V."/>
            <person name="Martin F.M."/>
            <person name="Hacquard S."/>
        </authorList>
    </citation>
    <scope>NUCLEOTIDE SEQUENCE</scope>
    <source>
        <strain evidence="4">MPI-CAGE-CH-0243</strain>
    </source>
</reference>
<proteinExistence type="predicted"/>
<dbReference type="Gene3D" id="4.10.240.10">
    <property type="entry name" value="Zn(2)-C6 fungal-type DNA-binding domain"/>
    <property type="match status" value="1"/>
</dbReference>
<protein>
    <recommendedName>
        <fullName evidence="3">Zn(2)-C6 fungal-type domain-containing protein</fullName>
    </recommendedName>
</protein>